<dbReference type="GO" id="GO:0004557">
    <property type="term" value="F:alpha-galactosidase activity"/>
    <property type="evidence" value="ECO:0007669"/>
    <property type="project" value="UniProtKB-EC"/>
</dbReference>
<dbReference type="CDD" id="cd14791">
    <property type="entry name" value="GH36"/>
    <property type="match status" value="1"/>
</dbReference>
<dbReference type="Gene3D" id="2.70.98.60">
    <property type="entry name" value="alpha-galactosidase from lactobacil brevis"/>
    <property type="match status" value="1"/>
</dbReference>
<accession>A0A2N5J6Z2</accession>
<dbReference type="InterPro" id="IPR000111">
    <property type="entry name" value="Glyco_hydro_27/36_CS"/>
</dbReference>
<sequence>MMPQFNPTPAHPVVDHVHGTAADGTRLQAVYLEQSAANVAVALIFAGDELPRIVHWGRPLPAAGRGEWLPNLYDASKPQRVSGALDETPWPSVLPTQAESWTGASRFEVSRDGVELFCRFAVRRITTDIINTVDISTVNTGDTAAVAVIAEDADQGVRLRWTCELLPSGLVRQRADVSNIGDGVLQIGRVELGFPVPSVATEILTTTGHHLRERSPQRQSFTIGRFAKASMVGRPDFDASLLLSAGVPGFGFEHGEVYAVHTAWSGNSVLSAERTPYTTGVIGGGEVLFGGEIALEPIADTVSDEVEAGAKTDTTTGERTTAAHGGPAADPWEPRRSYRTPWVYGSYGDGLNEVAARFHALLRAQHPNLSTKPRPVILNTWEAVYFDHDFDTLAALADKAVEVGVERFVVDDGWFGSRRDDTSGLGDWRISQEVWPDGPKSLKALAEYVHGKGMEFGLWFEPEMVNPDSDVAREHPDWLLAAVPGRGAAAGSHGAAAGSQGSAGSAARLPMQGRSQQVLDLTNPDAWRYVFDAIDGLIGELGIDYIKWDHNKLVTEAASPYGGRPAVHRQTEAVYAMWKALKANHPGLELESCSSGGGRVDLGILEYADRIWASDCVDPVERVDIQRYTSLLVPPEMIGEHVGASPAHSTHRPTSQRMRMATAFFGHLGVEWNLLKEPQGAIDELARWIAEFKKHREWFAIDTLVYADTGDPAIRLDGVVKPDRSAAIYRFTQLTTSATYPAAPVHVPGLKPEATYLIQPVPVNVDLGGGWNSAAGGGELEAAANGQTPLGWWTAEGIRLPGAALASYGLRMPSLHPANAVLFWAIEV</sequence>
<dbReference type="InterPro" id="IPR038417">
    <property type="entry name" value="Alpga-gal_N_sf"/>
</dbReference>
<evidence type="ECO:0000313" key="8">
    <source>
        <dbReference type="Proteomes" id="UP000235050"/>
    </source>
</evidence>
<comment type="catalytic activity">
    <reaction evidence="1">
        <text>Hydrolysis of terminal, non-reducing alpha-D-galactose residues in alpha-D-galactosides, including galactose oligosaccharides, galactomannans and galactolipids.</text>
        <dbReference type="EC" id="3.2.1.22"/>
    </reaction>
</comment>
<dbReference type="InterPro" id="IPR050985">
    <property type="entry name" value="Alpha-glycosidase_related"/>
</dbReference>
<gene>
    <name evidence="7" type="ORF">Uis1B_2194</name>
</gene>
<feature type="compositionally biased region" description="Low complexity" evidence="5">
    <location>
        <begin position="311"/>
        <end position="326"/>
    </location>
</feature>
<dbReference type="EC" id="3.2.1.22" evidence="2"/>
<dbReference type="PANTHER" id="PTHR43053">
    <property type="entry name" value="GLYCOSIDASE FAMILY 31"/>
    <property type="match status" value="1"/>
</dbReference>
<dbReference type="Pfam" id="PF02065">
    <property type="entry name" value="Melibiase"/>
    <property type="match status" value="2"/>
</dbReference>
<evidence type="ECO:0000256" key="3">
    <source>
        <dbReference type="ARBA" id="ARBA00022801"/>
    </source>
</evidence>
<name>A0A2N5J6Z2_9BIFI</name>
<dbReference type="PANTHER" id="PTHR43053:SF3">
    <property type="entry name" value="ALPHA-GALACTOSIDASE C-RELATED"/>
    <property type="match status" value="1"/>
</dbReference>
<evidence type="ECO:0000259" key="6">
    <source>
        <dbReference type="Pfam" id="PF16875"/>
    </source>
</evidence>
<evidence type="ECO:0000256" key="5">
    <source>
        <dbReference type="SAM" id="MobiDB-lite"/>
    </source>
</evidence>
<organism evidence="7 8">
    <name type="scientific">Bifidobacterium margollesii</name>
    <dbReference type="NCBI Taxonomy" id="2020964"/>
    <lineage>
        <taxon>Bacteria</taxon>
        <taxon>Bacillati</taxon>
        <taxon>Actinomycetota</taxon>
        <taxon>Actinomycetes</taxon>
        <taxon>Bifidobacteriales</taxon>
        <taxon>Bifidobacteriaceae</taxon>
        <taxon>Bifidobacterium</taxon>
    </lineage>
</organism>
<protein>
    <recommendedName>
        <fullName evidence="2">alpha-galactosidase</fullName>
        <ecNumber evidence="2">3.2.1.22</ecNumber>
    </recommendedName>
</protein>
<comment type="caution">
    <text evidence="7">The sequence shown here is derived from an EMBL/GenBank/DDBJ whole genome shotgun (WGS) entry which is preliminary data.</text>
</comment>
<dbReference type="Proteomes" id="UP000235050">
    <property type="component" value="Unassembled WGS sequence"/>
</dbReference>
<dbReference type="InterPro" id="IPR002252">
    <property type="entry name" value="Glyco_hydro_36"/>
</dbReference>
<keyword evidence="3" id="KW-0378">Hydrolase</keyword>
<keyword evidence="4" id="KW-0326">Glycosidase</keyword>
<feature type="domain" description="Glycosyl hydrolase family 36 N-terminal" evidence="6">
    <location>
        <begin position="50"/>
        <end position="295"/>
    </location>
</feature>
<dbReference type="EMBL" id="NMWU01000053">
    <property type="protein sequence ID" value="PLS29973.1"/>
    <property type="molecule type" value="Genomic_DNA"/>
</dbReference>
<dbReference type="InterPro" id="IPR017853">
    <property type="entry name" value="GH"/>
</dbReference>
<dbReference type="Pfam" id="PF16875">
    <property type="entry name" value="Glyco_hydro_36N"/>
    <property type="match status" value="1"/>
</dbReference>
<evidence type="ECO:0000313" key="7">
    <source>
        <dbReference type="EMBL" id="PLS29973.1"/>
    </source>
</evidence>
<dbReference type="Gene3D" id="3.20.20.70">
    <property type="entry name" value="Aldolase class I"/>
    <property type="match status" value="1"/>
</dbReference>
<dbReference type="InterPro" id="IPR013785">
    <property type="entry name" value="Aldolase_TIM"/>
</dbReference>
<keyword evidence="8" id="KW-1185">Reference proteome</keyword>
<evidence type="ECO:0000256" key="2">
    <source>
        <dbReference type="ARBA" id="ARBA00012755"/>
    </source>
</evidence>
<reference evidence="7 8" key="1">
    <citation type="submission" date="2017-07" db="EMBL/GenBank/DDBJ databases">
        <title>Bifidobacterium novel species.</title>
        <authorList>
            <person name="Lugli G.A."/>
            <person name="Milani C."/>
            <person name="Duranti S."/>
            <person name="Mangifesta M."/>
        </authorList>
    </citation>
    <scope>NUCLEOTIDE SEQUENCE [LARGE SCALE GENOMIC DNA]</scope>
    <source>
        <strain evidence="8">Uis1B</strain>
    </source>
</reference>
<evidence type="ECO:0000256" key="1">
    <source>
        <dbReference type="ARBA" id="ARBA00001255"/>
    </source>
</evidence>
<feature type="region of interest" description="Disordered" evidence="5">
    <location>
        <begin position="311"/>
        <end position="333"/>
    </location>
</feature>
<dbReference type="GO" id="GO:0016052">
    <property type="term" value="P:carbohydrate catabolic process"/>
    <property type="evidence" value="ECO:0007669"/>
    <property type="project" value="InterPro"/>
</dbReference>
<dbReference type="PROSITE" id="PS00512">
    <property type="entry name" value="ALPHA_GALACTOSIDASE"/>
    <property type="match status" value="1"/>
</dbReference>
<dbReference type="InterPro" id="IPR031704">
    <property type="entry name" value="Glyco_hydro_36_N"/>
</dbReference>
<proteinExistence type="predicted"/>
<dbReference type="AlphaFoldDB" id="A0A2N5J6Z2"/>
<evidence type="ECO:0000256" key="4">
    <source>
        <dbReference type="ARBA" id="ARBA00023295"/>
    </source>
</evidence>
<dbReference type="SUPFAM" id="SSF51445">
    <property type="entry name" value="(Trans)glycosidases"/>
    <property type="match status" value="1"/>
</dbReference>